<evidence type="ECO:0000313" key="14">
    <source>
        <dbReference type="Proteomes" id="UP000031668"/>
    </source>
</evidence>
<evidence type="ECO:0000256" key="5">
    <source>
        <dbReference type="ARBA" id="ARBA00023053"/>
    </source>
</evidence>
<feature type="transmembrane region" description="Helical" evidence="10">
    <location>
        <begin position="236"/>
        <end position="257"/>
    </location>
</feature>
<dbReference type="InterPro" id="IPR018422">
    <property type="entry name" value="Cation/H_exchanger_CPA1"/>
</dbReference>
<dbReference type="GO" id="GO:0005886">
    <property type="term" value="C:plasma membrane"/>
    <property type="evidence" value="ECO:0007669"/>
    <property type="project" value="TreeGrafter"/>
</dbReference>
<dbReference type="AlphaFoldDB" id="A0A0C2MUX3"/>
<dbReference type="Pfam" id="PF00999">
    <property type="entry name" value="Na_H_Exchanger"/>
    <property type="match status" value="1"/>
</dbReference>
<dbReference type="GO" id="GO:0051453">
    <property type="term" value="P:regulation of intracellular pH"/>
    <property type="evidence" value="ECO:0007669"/>
    <property type="project" value="TreeGrafter"/>
</dbReference>
<gene>
    <name evidence="13" type="ORF">RF11_01971</name>
</gene>
<keyword evidence="8 9" id="KW-0739">Sodium transport</keyword>
<dbReference type="EMBL" id="JWZT01002990">
    <property type="protein sequence ID" value="KII67970.1"/>
    <property type="molecule type" value="Genomic_DNA"/>
</dbReference>
<feature type="domain" description="Cation/H+ exchanger transmembrane" evidence="12">
    <location>
        <begin position="57"/>
        <end position="321"/>
    </location>
</feature>
<evidence type="ECO:0000256" key="4">
    <source>
        <dbReference type="ARBA" id="ARBA00022989"/>
    </source>
</evidence>
<accession>A0A0C2MUX3</accession>
<evidence type="ECO:0000256" key="6">
    <source>
        <dbReference type="ARBA" id="ARBA00023065"/>
    </source>
</evidence>
<keyword evidence="7 10" id="KW-0472">Membrane</keyword>
<reference evidence="13 14" key="1">
    <citation type="journal article" date="2014" name="Genome Biol. Evol.">
        <title>The genome of the myxosporean Thelohanellus kitauei shows adaptations to nutrient acquisition within its fish host.</title>
        <authorList>
            <person name="Yang Y."/>
            <person name="Xiong J."/>
            <person name="Zhou Z."/>
            <person name="Huo F."/>
            <person name="Miao W."/>
            <person name="Ran C."/>
            <person name="Liu Y."/>
            <person name="Zhang J."/>
            <person name="Feng J."/>
            <person name="Wang M."/>
            <person name="Wang M."/>
            <person name="Wang L."/>
            <person name="Yao B."/>
        </authorList>
    </citation>
    <scope>NUCLEOTIDE SEQUENCE [LARGE SCALE GENOMIC DNA]</scope>
    <source>
        <strain evidence="13">Wuqing</strain>
    </source>
</reference>
<dbReference type="OrthoDB" id="196264at2759"/>
<evidence type="ECO:0000256" key="9">
    <source>
        <dbReference type="RuleBase" id="RU003722"/>
    </source>
</evidence>
<feature type="transmembrane region" description="Helical" evidence="10">
    <location>
        <begin position="277"/>
        <end position="304"/>
    </location>
</feature>
<dbReference type="PRINTS" id="PR01084">
    <property type="entry name" value="NAHEXCHNGR"/>
</dbReference>
<keyword evidence="14" id="KW-1185">Reference proteome</keyword>
<dbReference type="OMA" id="SHYAWHS"/>
<evidence type="ECO:0000256" key="3">
    <source>
        <dbReference type="ARBA" id="ARBA00022692"/>
    </source>
</evidence>
<evidence type="ECO:0000256" key="7">
    <source>
        <dbReference type="ARBA" id="ARBA00023136"/>
    </source>
</evidence>
<organism evidence="13 14">
    <name type="scientific">Thelohanellus kitauei</name>
    <name type="common">Myxosporean</name>
    <dbReference type="NCBI Taxonomy" id="669202"/>
    <lineage>
        <taxon>Eukaryota</taxon>
        <taxon>Metazoa</taxon>
        <taxon>Cnidaria</taxon>
        <taxon>Myxozoa</taxon>
        <taxon>Myxosporea</taxon>
        <taxon>Bivalvulida</taxon>
        <taxon>Platysporina</taxon>
        <taxon>Myxobolidae</taxon>
        <taxon>Thelohanellus</taxon>
    </lineage>
</organism>
<dbReference type="PANTHER" id="PTHR10110">
    <property type="entry name" value="SODIUM/HYDROGEN EXCHANGER"/>
    <property type="match status" value="1"/>
</dbReference>
<dbReference type="GO" id="GO:0015385">
    <property type="term" value="F:sodium:proton antiporter activity"/>
    <property type="evidence" value="ECO:0007669"/>
    <property type="project" value="InterPro"/>
</dbReference>
<sequence>MFCLLNVFCLYLVLTTKCSDVKTEGEKESESAHEGFQLVHINYERVSTYLMICLWLLSAIIARIVFHYFKRFSRGIPESCLLIVLGVAIGAVFYFAKLAESVFIVVDVFFLILLPPNTSVFFENFWTIISFAINGTLFNSLLTGVLMFACRSLYKLQPKLTWMQAFLFGSIVSAVDPVAVLAVFEELHVNEILYIIVFGESILNDAVTVVLYNLFSQLMSFSSVGMREVGMGVAMFLIDAFGGMAIGIAMGIIGSLITRFTKHVTVIEPLTILLVSYISYLISEIFHFSGILAIFFCGILLKYYTEINVCNQSRTAIKYFIKTLR</sequence>
<dbReference type="Gene3D" id="6.10.140.1330">
    <property type="match status" value="1"/>
</dbReference>
<evidence type="ECO:0000256" key="11">
    <source>
        <dbReference type="SAM" id="SignalP"/>
    </source>
</evidence>
<feature type="transmembrane region" description="Helical" evidence="10">
    <location>
        <begin position="160"/>
        <end position="180"/>
    </location>
</feature>
<evidence type="ECO:0000256" key="10">
    <source>
        <dbReference type="SAM" id="Phobius"/>
    </source>
</evidence>
<dbReference type="Proteomes" id="UP000031668">
    <property type="component" value="Unassembled WGS sequence"/>
</dbReference>
<feature type="transmembrane region" description="Helical" evidence="10">
    <location>
        <begin position="125"/>
        <end position="148"/>
    </location>
</feature>
<keyword evidence="3 9" id="KW-0812">Transmembrane</keyword>
<name>A0A0C2MUX3_THEKT</name>
<comment type="similarity">
    <text evidence="9">Belongs to the monovalent cation:proton antiporter 1 (CPA1) transporter (TC 2.A.36) family.</text>
</comment>
<evidence type="ECO:0000256" key="2">
    <source>
        <dbReference type="ARBA" id="ARBA00022448"/>
    </source>
</evidence>
<proteinExistence type="inferred from homology"/>
<evidence type="ECO:0000256" key="1">
    <source>
        <dbReference type="ARBA" id="ARBA00004141"/>
    </source>
</evidence>
<keyword evidence="4 10" id="KW-1133">Transmembrane helix</keyword>
<evidence type="ECO:0000313" key="13">
    <source>
        <dbReference type="EMBL" id="KII67970.1"/>
    </source>
</evidence>
<keyword evidence="11" id="KW-0732">Signal</keyword>
<dbReference type="InterPro" id="IPR006153">
    <property type="entry name" value="Cation/H_exchanger_TM"/>
</dbReference>
<feature type="transmembrane region" description="Helical" evidence="10">
    <location>
        <begin position="81"/>
        <end position="113"/>
    </location>
</feature>
<keyword evidence="5" id="KW-0915">Sodium</keyword>
<comment type="caution">
    <text evidence="13">The sequence shown here is derived from an EMBL/GenBank/DDBJ whole genome shotgun (WGS) entry which is preliminary data.</text>
</comment>
<dbReference type="GO" id="GO:0098719">
    <property type="term" value="P:sodium ion import across plasma membrane"/>
    <property type="evidence" value="ECO:0007669"/>
    <property type="project" value="TreeGrafter"/>
</dbReference>
<dbReference type="PANTHER" id="PTHR10110:SF126">
    <property type="entry name" value="NA(+)_H(+) EXCHANGER PROTEIN 7"/>
    <property type="match status" value="1"/>
</dbReference>
<dbReference type="NCBIfam" id="TIGR00840">
    <property type="entry name" value="b_cpa1"/>
    <property type="match status" value="1"/>
</dbReference>
<evidence type="ECO:0000259" key="12">
    <source>
        <dbReference type="Pfam" id="PF00999"/>
    </source>
</evidence>
<feature type="chain" id="PRO_5002169001" description="Sodium/hydrogen exchanger" evidence="11">
    <location>
        <begin position="19"/>
        <end position="325"/>
    </location>
</feature>
<feature type="transmembrane region" description="Helical" evidence="10">
    <location>
        <begin position="48"/>
        <end position="69"/>
    </location>
</feature>
<feature type="signal peptide" evidence="11">
    <location>
        <begin position="1"/>
        <end position="18"/>
    </location>
</feature>
<evidence type="ECO:0000256" key="8">
    <source>
        <dbReference type="ARBA" id="ARBA00023201"/>
    </source>
</evidence>
<keyword evidence="6 9" id="KW-0406">Ion transport</keyword>
<protein>
    <recommendedName>
        <fullName evidence="9">Sodium/hydrogen exchanger</fullName>
    </recommendedName>
</protein>
<feature type="transmembrane region" description="Helical" evidence="10">
    <location>
        <begin position="192"/>
        <end position="215"/>
    </location>
</feature>
<keyword evidence="9" id="KW-0050">Antiport</keyword>
<dbReference type="InterPro" id="IPR004709">
    <property type="entry name" value="NaH_exchanger"/>
</dbReference>
<keyword evidence="2 9" id="KW-0813">Transport</keyword>
<comment type="subcellular location">
    <subcellularLocation>
        <location evidence="1">Membrane</location>
        <topology evidence="1">Multi-pass membrane protein</topology>
    </subcellularLocation>
</comment>
<dbReference type="GO" id="GO:0015386">
    <property type="term" value="F:potassium:proton antiporter activity"/>
    <property type="evidence" value="ECO:0007669"/>
    <property type="project" value="TreeGrafter"/>
</dbReference>